<evidence type="ECO:0000313" key="1">
    <source>
        <dbReference type="EMBL" id="RCW39062.1"/>
    </source>
</evidence>
<reference evidence="1 2" key="1">
    <citation type="submission" date="2018-07" db="EMBL/GenBank/DDBJ databases">
        <title>Freshwater and sediment microbial communities from various areas in North America, analyzing microbe dynamics in response to fracking.</title>
        <authorList>
            <person name="Lamendella R."/>
        </authorList>
    </citation>
    <scope>NUCLEOTIDE SEQUENCE [LARGE SCALE GENOMIC DNA]</scope>
    <source>
        <strain evidence="1 2">160A</strain>
    </source>
</reference>
<dbReference type="EMBL" id="QPIZ01000002">
    <property type="protein sequence ID" value="RCW39062.1"/>
    <property type="molecule type" value="Genomic_DNA"/>
</dbReference>
<dbReference type="Proteomes" id="UP000252733">
    <property type="component" value="Unassembled WGS sequence"/>
</dbReference>
<gene>
    <name evidence="1" type="ORF">DFO77_102217</name>
</gene>
<dbReference type="AlphaFoldDB" id="A0A368VD67"/>
<accession>A0A368VD67</accession>
<protein>
    <submittedName>
        <fullName evidence="1">Uncharacterized protein</fullName>
    </submittedName>
</protein>
<keyword evidence="2" id="KW-1185">Reference proteome</keyword>
<organism evidence="1 2">
    <name type="scientific">Marinilabilia salmonicolor</name>
    <dbReference type="NCBI Taxonomy" id="989"/>
    <lineage>
        <taxon>Bacteria</taxon>
        <taxon>Pseudomonadati</taxon>
        <taxon>Bacteroidota</taxon>
        <taxon>Bacteroidia</taxon>
        <taxon>Marinilabiliales</taxon>
        <taxon>Marinilabiliaceae</taxon>
        <taxon>Marinilabilia</taxon>
    </lineage>
</organism>
<evidence type="ECO:0000313" key="2">
    <source>
        <dbReference type="Proteomes" id="UP000252733"/>
    </source>
</evidence>
<name>A0A368VD67_9BACT</name>
<sequence>MENCYVNQDKNQGVPAWYGFSGHNYPAMSISLHNFGYNAIRIEPLNQILIQASSSKCQKREQI</sequence>
<proteinExistence type="predicted"/>
<comment type="caution">
    <text evidence="1">The sequence shown here is derived from an EMBL/GenBank/DDBJ whole genome shotgun (WGS) entry which is preliminary data.</text>
</comment>